<dbReference type="EC" id="1.2.1.79" evidence="6"/>
<evidence type="ECO:0000256" key="4">
    <source>
        <dbReference type="RuleBase" id="RU003345"/>
    </source>
</evidence>
<gene>
    <name evidence="6" type="primary">gabD_2</name>
    <name evidence="6" type="ORF">LMG26411_04576</name>
</gene>
<dbReference type="GO" id="GO:0036243">
    <property type="term" value="F:succinate-semialdehyde dehydrogenase (NADP+) activity"/>
    <property type="evidence" value="ECO:0007669"/>
    <property type="project" value="UniProtKB-EC"/>
</dbReference>
<dbReference type="NCBIfam" id="TIGR01780">
    <property type="entry name" value="SSADH"/>
    <property type="match status" value="1"/>
</dbReference>
<evidence type="ECO:0000313" key="7">
    <source>
        <dbReference type="Proteomes" id="UP000672657"/>
    </source>
</evidence>
<dbReference type="Pfam" id="PF00171">
    <property type="entry name" value="Aldedh"/>
    <property type="match status" value="1"/>
</dbReference>
<dbReference type="CDD" id="cd07103">
    <property type="entry name" value="ALDH_F5_SSADH_GabD"/>
    <property type="match status" value="1"/>
</dbReference>
<evidence type="ECO:0000256" key="2">
    <source>
        <dbReference type="ARBA" id="ARBA00023002"/>
    </source>
</evidence>
<dbReference type="PANTHER" id="PTHR43353">
    <property type="entry name" value="SUCCINATE-SEMIALDEHYDE DEHYDROGENASE, MITOCHONDRIAL"/>
    <property type="match status" value="1"/>
</dbReference>
<dbReference type="RefSeq" id="WP_211955553.1">
    <property type="nucleotide sequence ID" value="NZ_CAJPVI010000030.1"/>
</dbReference>
<keyword evidence="2 4" id="KW-0560">Oxidoreductase</keyword>
<organism evidence="6 7">
    <name type="scientific">Cupriavidus numazuensis</name>
    <dbReference type="NCBI Taxonomy" id="221992"/>
    <lineage>
        <taxon>Bacteria</taxon>
        <taxon>Pseudomonadati</taxon>
        <taxon>Pseudomonadota</taxon>
        <taxon>Betaproteobacteria</taxon>
        <taxon>Burkholderiales</taxon>
        <taxon>Burkholderiaceae</taxon>
        <taxon>Cupriavidus</taxon>
    </lineage>
</organism>
<reference evidence="6 7" key="1">
    <citation type="submission" date="2021-03" db="EMBL/GenBank/DDBJ databases">
        <authorList>
            <person name="Peeters C."/>
        </authorList>
    </citation>
    <scope>NUCLEOTIDE SEQUENCE [LARGE SCALE GENOMIC DNA]</scope>
    <source>
        <strain evidence="6 7">LMG 26411</strain>
    </source>
</reference>
<dbReference type="InterPro" id="IPR016163">
    <property type="entry name" value="Ald_DH_C"/>
</dbReference>
<evidence type="ECO:0000313" key="6">
    <source>
        <dbReference type="EMBL" id="CAG2154195.1"/>
    </source>
</evidence>
<comment type="similarity">
    <text evidence="1 4">Belongs to the aldehyde dehydrogenase family.</text>
</comment>
<evidence type="ECO:0000256" key="3">
    <source>
        <dbReference type="PROSITE-ProRule" id="PRU10007"/>
    </source>
</evidence>
<dbReference type="PANTHER" id="PTHR43353:SF5">
    <property type="entry name" value="SUCCINATE-SEMIALDEHYDE DEHYDROGENASE, MITOCHONDRIAL"/>
    <property type="match status" value="1"/>
</dbReference>
<dbReference type="SUPFAM" id="SSF53720">
    <property type="entry name" value="ALDH-like"/>
    <property type="match status" value="1"/>
</dbReference>
<proteinExistence type="inferred from homology"/>
<feature type="active site" evidence="3">
    <location>
        <position position="267"/>
    </location>
</feature>
<accession>A0ABM8TLY1</accession>
<dbReference type="InterPro" id="IPR050740">
    <property type="entry name" value="Aldehyde_DH_Superfamily"/>
</dbReference>
<keyword evidence="7" id="KW-1185">Reference proteome</keyword>
<evidence type="ECO:0000256" key="1">
    <source>
        <dbReference type="ARBA" id="ARBA00009986"/>
    </source>
</evidence>
<dbReference type="InterPro" id="IPR010102">
    <property type="entry name" value="Succ_semiAld_DH"/>
</dbReference>
<dbReference type="Gene3D" id="3.40.605.10">
    <property type="entry name" value="Aldehyde Dehydrogenase, Chain A, domain 1"/>
    <property type="match status" value="1"/>
</dbReference>
<protein>
    <submittedName>
        <fullName evidence="6">Succinate-semialdehyde dehydrogenase [NADP(+)] GabD</fullName>
        <ecNumber evidence="6">1.2.1.79</ecNumber>
    </submittedName>
</protein>
<dbReference type="Gene3D" id="3.40.309.10">
    <property type="entry name" value="Aldehyde Dehydrogenase, Chain A, domain 2"/>
    <property type="match status" value="1"/>
</dbReference>
<evidence type="ECO:0000259" key="5">
    <source>
        <dbReference type="Pfam" id="PF00171"/>
    </source>
</evidence>
<dbReference type="Proteomes" id="UP000672657">
    <property type="component" value="Unassembled WGS sequence"/>
</dbReference>
<dbReference type="InterPro" id="IPR016162">
    <property type="entry name" value="Ald_DH_N"/>
</dbReference>
<feature type="domain" description="Aldehyde dehydrogenase" evidence="5">
    <location>
        <begin position="30"/>
        <end position="489"/>
    </location>
</feature>
<name>A0ABM8TLY1_9BURK</name>
<dbReference type="EMBL" id="CAJPVI010000030">
    <property type="protein sequence ID" value="CAG2154195.1"/>
    <property type="molecule type" value="Genomic_DNA"/>
</dbReference>
<sequence>MEASKIISAPWDRLRDTTLLRTRNLIGGEWCSASDGGEHAVLNPSSQQVLAKVPASSEEDARRAVQAAHDAGKEWAELTSKARASVLRRWHDLILQHRDDLGLILAAEQGKPLAESVGEVVYGAGFVEWFAEEGKRVYGDVIPPHAKDKRIVVVKQPVGVAALITPWNFPSAMITRKVGPALAAGCTVVLKPAEDTPLSALALGELALRAGVPPGVFNIVTTAQPASVGGVFTSDPLVRKLSFTGSTRVGKMLMAQCAGTVKRVSLELGGNAAFIVFDDADLDAAIAGLMACKFRNTGQTCISANRILIQDGIFDAFSKRLVEAVRSLAVGDPLADGSQQGPLINEAAFLKVNRLVNDALARGADALEGASVHDRGGWFYQPTVLANVPSDATICSEEIFGPVAVLERFSTEADVVARANNSPYGLAGYFYSRDVGRCWRVAEALEVGIVGVNEGSISTELAPFGGVKESGIGREGSKYGIDDYLETKYMCFGGVA</sequence>
<comment type="caution">
    <text evidence="6">The sequence shown here is derived from an EMBL/GenBank/DDBJ whole genome shotgun (WGS) entry which is preliminary data.</text>
</comment>
<dbReference type="PROSITE" id="PS00687">
    <property type="entry name" value="ALDEHYDE_DEHYDR_GLU"/>
    <property type="match status" value="1"/>
</dbReference>
<dbReference type="InterPro" id="IPR015590">
    <property type="entry name" value="Aldehyde_DH_dom"/>
</dbReference>
<dbReference type="InterPro" id="IPR029510">
    <property type="entry name" value="Ald_DH_CS_GLU"/>
</dbReference>
<dbReference type="InterPro" id="IPR016161">
    <property type="entry name" value="Ald_DH/histidinol_DH"/>
</dbReference>